<dbReference type="EMBL" id="JQBX01000012">
    <property type="protein sequence ID" value="KRN93653.1"/>
    <property type="molecule type" value="Genomic_DNA"/>
</dbReference>
<feature type="transmembrane region" description="Helical" evidence="1">
    <location>
        <begin position="49"/>
        <end position="69"/>
    </location>
</feature>
<dbReference type="InterPro" id="IPR008407">
    <property type="entry name" value="Brnchd-chn_aa_trnsp_AzlD"/>
</dbReference>
<name>A0A0R2L1B9_9LACO</name>
<feature type="transmembrane region" description="Helical" evidence="1">
    <location>
        <begin position="89"/>
        <end position="112"/>
    </location>
</feature>
<dbReference type="AlphaFoldDB" id="A0A0R2L1B9"/>
<organism evidence="2 3">
    <name type="scientific">Pediococcus stilesii</name>
    <dbReference type="NCBI Taxonomy" id="331679"/>
    <lineage>
        <taxon>Bacteria</taxon>
        <taxon>Bacillati</taxon>
        <taxon>Bacillota</taxon>
        <taxon>Bacilli</taxon>
        <taxon>Lactobacillales</taxon>
        <taxon>Lactobacillaceae</taxon>
        <taxon>Pediococcus</taxon>
    </lineage>
</organism>
<accession>A0A0R2L1B9</accession>
<evidence type="ECO:0008006" key="4">
    <source>
        <dbReference type="Google" id="ProtNLM"/>
    </source>
</evidence>
<protein>
    <recommendedName>
        <fullName evidence="4">AzlD domain-containing protein</fullName>
    </recommendedName>
</protein>
<comment type="caution">
    <text evidence="2">The sequence shown here is derived from an EMBL/GenBank/DDBJ whole genome shotgun (WGS) entry which is preliminary data.</text>
</comment>
<dbReference type="STRING" id="331679.IV81_GL000394"/>
<reference evidence="2 3" key="1">
    <citation type="journal article" date="2015" name="Genome Announc.">
        <title>Expanding the biotechnology potential of lactobacilli through comparative genomics of 213 strains and associated genera.</title>
        <authorList>
            <person name="Sun Z."/>
            <person name="Harris H.M."/>
            <person name="McCann A."/>
            <person name="Guo C."/>
            <person name="Argimon S."/>
            <person name="Zhang W."/>
            <person name="Yang X."/>
            <person name="Jeffery I.B."/>
            <person name="Cooney J.C."/>
            <person name="Kagawa T.F."/>
            <person name="Liu W."/>
            <person name="Song Y."/>
            <person name="Salvetti E."/>
            <person name="Wrobel A."/>
            <person name="Rasinkangas P."/>
            <person name="Parkhill J."/>
            <person name="Rea M.C."/>
            <person name="O'Sullivan O."/>
            <person name="Ritari J."/>
            <person name="Douillard F.P."/>
            <person name="Paul Ross R."/>
            <person name="Yang R."/>
            <person name="Briner A.E."/>
            <person name="Felis G.E."/>
            <person name="de Vos W.M."/>
            <person name="Barrangou R."/>
            <person name="Klaenhammer T.R."/>
            <person name="Caufield P.W."/>
            <person name="Cui Y."/>
            <person name="Zhang H."/>
            <person name="O'Toole P.W."/>
        </authorList>
    </citation>
    <scope>NUCLEOTIDE SEQUENCE [LARGE SCALE GENOMIC DNA]</scope>
    <source>
        <strain evidence="2 3">DSM 18001</strain>
    </source>
</reference>
<keyword evidence="1" id="KW-0472">Membrane</keyword>
<evidence type="ECO:0000313" key="2">
    <source>
        <dbReference type="EMBL" id="KRN93653.1"/>
    </source>
</evidence>
<dbReference type="PATRIC" id="fig|331679.3.peg.400"/>
<gene>
    <name evidence="2" type="ORF">IV81_GL000394</name>
</gene>
<keyword evidence="1" id="KW-1133">Transmembrane helix</keyword>
<dbReference type="Pfam" id="PF05437">
    <property type="entry name" value="AzlD"/>
    <property type="match status" value="1"/>
</dbReference>
<evidence type="ECO:0000313" key="3">
    <source>
        <dbReference type="Proteomes" id="UP000051859"/>
    </source>
</evidence>
<sequence length="116" mass="12649">MNRGSLSNMLSSKIILTTIVGCGLVTWLSRVLPIVLLKKIKLSEGVSEFLSFVPIVIMTTLWFSNLFTAHQGQLPQLNMDYALATIPTIISAIATKSLLVIVVVGMASLAIIRMFN</sequence>
<dbReference type="Proteomes" id="UP000051859">
    <property type="component" value="Unassembled WGS sequence"/>
</dbReference>
<proteinExistence type="predicted"/>
<feature type="transmembrane region" description="Helical" evidence="1">
    <location>
        <begin position="14"/>
        <end position="37"/>
    </location>
</feature>
<keyword evidence="3" id="KW-1185">Reference proteome</keyword>
<evidence type="ECO:0000256" key="1">
    <source>
        <dbReference type="SAM" id="Phobius"/>
    </source>
</evidence>
<keyword evidence="1" id="KW-0812">Transmembrane</keyword>